<reference evidence="2 3" key="1">
    <citation type="submission" date="2018-07" db="EMBL/GenBank/DDBJ databases">
        <title>Genome analysis of Larkinella rosea.</title>
        <authorList>
            <person name="Zhou Z."/>
            <person name="Wang G."/>
        </authorList>
    </citation>
    <scope>NUCLEOTIDE SEQUENCE [LARGE SCALE GENOMIC DNA]</scope>
    <source>
        <strain evidence="3">zzj9</strain>
    </source>
</reference>
<proteinExistence type="predicted"/>
<gene>
    <name evidence="2" type="ORF">DUE52_20155</name>
</gene>
<evidence type="ECO:0000313" key="3">
    <source>
        <dbReference type="Proteomes" id="UP000253383"/>
    </source>
</evidence>
<evidence type="ECO:0008006" key="4">
    <source>
        <dbReference type="Google" id="ProtNLM"/>
    </source>
</evidence>
<dbReference type="EMBL" id="QOWE01000017">
    <property type="protein sequence ID" value="RCR67717.1"/>
    <property type="molecule type" value="Genomic_DNA"/>
</dbReference>
<evidence type="ECO:0000313" key="2">
    <source>
        <dbReference type="EMBL" id="RCR67717.1"/>
    </source>
</evidence>
<keyword evidence="3" id="KW-1185">Reference proteome</keyword>
<sequence length="269" mass="31154">MHLQFMNKIPLLLSVFFLISYTSRAQAPSTTSNNSSEIGVLAKKLDHFQKENQRLSRYSRKLKYRVSSVSTLNRKLVIRIEKLQVDSMQLSVKLTEALTNNQKLIQSYEARVKGMSGELQALHDTLSTYKVVKNDLEIIKSYISTLSLAPREYRQPYSRVLKILLESFSKSPSPYEVKRNSEQGMTLLEKYTEKKKVFFFLNKTINLQATYLLTFNPNPVNDTKTLVKLRTIIQKVKGSDTIEIEDSKEESKAENRLFSYMDKVIVQYN</sequence>
<evidence type="ECO:0000256" key="1">
    <source>
        <dbReference type="SAM" id="SignalP"/>
    </source>
</evidence>
<dbReference type="Proteomes" id="UP000253383">
    <property type="component" value="Unassembled WGS sequence"/>
</dbReference>
<organism evidence="2 3">
    <name type="scientific">Larkinella punicea</name>
    <dbReference type="NCBI Taxonomy" id="2315727"/>
    <lineage>
        <taxon>Bacteria</taxon>
        <taxon>Pseudomonadati</taxon>
        <taxon>Bacteroidota</taxon>
        <taxon>Cytophagia</taxon>
        <taxon>Cytophagales</taxon>
        <taxon>Spirosomataceae</taxon>
        <taxon>Larkinella</taxon>
    </lineage>
</organism>
<feature type="chain" id="PRO_5016595023" description="TerB family tellurite resistance protein" evidence="1">
    <location>
        <begin position="28"/>
        <end position="269"/>
    </location>
</feature>
<name>A0A368JJ87_9BACT</name>
<dbReference type="AlphaFoldDB" id="A0A368JJ87"/>
<comment type="caution">
    <text evidence="2">The sequence shown here is derived from an EMBL/GenBank/DDBJ whole genome shotgun (WGS) entry which is preliminary data.</text>
</comment>
<accession>A0A368JJ87</accession>
<keyword evidence="1" id="KW-0732">Signal</keyword>
<feature type="signal peptide" evidence="1">
    <location>
        <begin position="1"/>
        <end position="27"/>
    </location>
</feature>
<protein>
    <recommendedName>
        <fullName evidence="4">TerB family tellurite resistance protein</fullName>
    </recommendedName>
</protein>